<evidence type="ECO:0000313" key="2">
    <source>
        <dbReference type="Proteomes" id="UP000325780"/>
    </source>
</evidence>
<name>A0A5N6TKU6_ASPAV</name>
<dbReference type="InterPro" id="IPR052400">
    <property type="entry name" value="Zn2-C6_fungal_TF"/>
</dbReference>
<reference evidence="1 2" key="1">
    <citation type="submission" date="2019-04" db="EMBL/GenBank/DDBJ databases">
        <title>Friends and foes A comparative genomics study of 23 Aspergillus species from section Flavi.</title>
        <authorList>
            <consortium name="DOE Joint Genome Institute"/>
            <person name="Kjaerbolling I."/>
            <person name="Vesth T."/>
            <person name="Frisvad J.C."/>
            <person name="Nybo J.L."/>
            <person name="Theobald S."/>
            <person name="Kildgaard S."/>
            <person name="Isbrandt T."/>
            <person name="Kuo A."/>
            <person name="Sato A."/>
            <person name="Lyhne E.K."/>
            <person name="Kogle M.E."/>
            <person name="Wiebenga A."/>
            <person name="Kun R.S."/>
            <person name="Lubbers R.J."/>
            <person name="Makela M.R."/>
            <person name="Barry K."/>
            <person name="Chovatia M."/>
            <person name="Clum A."/>
            <person name="Daum C."/>
            <person name="Haridas S."/>
            <person name="He G."/>
            <person name="LaButti K."/>
            <person name="Lipzen A."/>
            <person name="Mondo S."/>
            <person name="Riley R."/>
            <person name="Salamov A."/>
            <person name="Simmons B.A."/>
            <person name="Magnuson J.K."/>
            <person name="Henrissat B."/>
            <person name="Mortensen U.H."/>
            <person name="Larsen T.O."/>
            <person name="Devries R.P."/>
            <person name="Grigoriev I.V."/>
            <person name="Machida M."/>
            <person name="Baker S.E."/>
            <person name="Andersen M.R."/>
        </authorList>
    </citation>
    <scope>NUCLEOTIDE SEQUENCE [LARGE SCALE GENOMIC DNA]</scope>
    <source>
        <strain evidence="1 2">IBT 18842</strain>
    </source>
</reference>
<dbReference type="GO" id="GO:0000981">
    <property type="term" value="F:DNA-binding transcription factor activity, RNA polymerase II-specific"/>
    <property type="evidence" value="ECO:0007669"/>
    <property type="project" value="TreeGrafter"/>
</dbReference>
<organism evidence="1 2">
    <name type="scientific">Aspergillus avenaceus</name>
    <dbReference type="NCBI Taxonomy" id="36643"/>
    <lineage>
        <taxon>Eukaryota</taxon>
        <taxon>Fungi</taxon>
        <taxon>Dikarya</taxon>
        <taxon>Ascomycota</taxon>
        <taxon>Pezizomycotina</taxon>
        <taxon>Eurotiomycetes</taxon>
        <taxon>Eurotiomycetidae</taxon>
        <taxon>Eurotiales</taxon>
        <taxon>Aspergillaceae</taxon>
        <taxon>Aspergillus</taxon>
        <taxon>Aspergillus subgen. Circumdati</taxon>
    </lineage>
</organism>
<dbReference type="Proteomes" id="UP000325780">
    <property type="component" value="Unassembled WGS sequence"/>
</dbReference>
<dbReference type="PANTHER" id="PTHR47657:SF15">
    <property type="entry name" value="ZN(II)2CYS6 TRANSCRIPTION FACTOR (EUROFUNG)"/>
    <property type="match status" value="1"/>
</dbReference>
<dbReference type="OrthoDB" id="416217at2759"/>
<proteinExistence type="predicted"/>
<accession>A0A5N6TKU6</accession>
<dbReference type="PANTHER" id="PTHR47657">
    <property type="entry name" value="STEROL REGULATORY ELEMENT-BINDING PROTEIN ECM22"/>
    <property type="match status" value="1"/>
</dbReference>
<evidence type="ECO:0008006" key="3">
    <source>
        <dbReference type="Google" id="ProtNLM"/>
    </source>
</evidence>
<keyword evidence="2" id="KW-1185">Reference proteome</keyword>
<dbReference type="AlphaFoldDB" id="A0A5N6TKU6"/>
<gene>
    <name evidence="1" type="ORF">BDV25DRAFT_161376</name>
</gene>
<evidence type="ECO:0000313" key="1">
    <source>
        <dbReference type="EMBL" id="KAE8146973.1"/>
    </source>
</evidence>
<dbReference type="EMBL" id="ML742232">
    <property type="protein sequence ID" value="KAE8146973.1"/>
    <property type="molecule type" value="Genomic_DNA"/>
</dbReference>
<protein>
    <recommendedName>
        <fullName evidence="3">C6 transcription factor</fullName>
    </recommendedName>
</protein>
<sequence>MYTILAVGTLHLNRLSPTDRTKQFAETYFWQRAIQLYQTALCGPVTPKNVDSLISSCLFMGIITLCPEDFTPTDSWVLTNDPGAMNWLCLQSGLRCILQLAQPYIKNSIWGPAFSRSHQEEVQVYGQGKEQGREGLDPDLADLCGIDDCTTAATNPYYEPLRMLTAILVLEATLENSAQCTTFMGRLENNFLSLLRMRDPPALVILVQWMGRMCTLSHFQPWVEGRLRAECVAICMFLEQHSDGRIRRLLEFPSRACGYLESSSTSI</sequence>